<evidence type="ECO:0000256" key="1">
    <source>
        <dbReference type="SAM" id="MobiDB-lite"/>
    </source>
</evidence>
<feature type="compositionally biased region" description="Basic and acidic residues" evidence="1">
    <location>
        <begin position="33"/>
        <end position="49"/>
    </location>
</feature>
<organism evidence="2">
    <name type="scientific">Siphoviridae sp. ctNyC15</name>
    <dbReference type="NCBI Taxonomy" id="2826307"/>
    <lineage>
        <taxon>Viruses</taxon>
        <taxon>Duplodnaviria</taxon>
        <taxon>Heunggongvirae</taxon>
        <taxon>Uroviricota</taxon>
        <taxon>Caudoviricetes</taxon>
    </lineage>
</organism>
<dbReference type="EMBL" id="BK015147">
    <property type="protein sequence ID" value="DAD92879.1"/>
    <property type="molecule type" value="Genomic_DNA"/>
</dbReference>
<evidence type="ECO:0000313" key="2">
    <source>
        <dbReference type="EMBL" id="DAD92879.1"/>
    </source>
</evidence>
<protein>
    <submittedName>
        <fullName evidence="2">ABC-type Fe3+ transport system, periplasmic binding protein</fullName>
    </submittedName>
</protein>
<sequence length="210" mass="22591">MKKKFVALLLASSMALSLSACGGSGSDSSSSKSDTKKEETVKSDKKADEATTEDSSDKANSSESDASDQGNDSTSSTSDTQTASSLNMDKCISDLKANLPLDPDYTYVQDYYIGVKDDTITITAVVDDSTDPSLALDFADTLVRQLNLYAQMQDSSIESSSQNFYGGLYTRYNALVGVAPASKTNSQKDWFVYDGISGGKVMLKLNKQYR</sequence>
<dbReference type="PROSITE" id="PS51257">
    <property type="entry name" value="PROKAR_LIPOPROTEIN"/>
    <property type="match status" value="1"/>
</dbReference>
<feature type="compositionally biased region" description="Low complexity" evidence="1">
    <location>
        <begin position="19"/>
        <end position="32"/>
    </location>
</feature>
<feature type="region of interest" description="Disordered" evidence="1">
    <location>
        <begin position="19"/>
        <end position="83"/>
    </location>
</feature>
<proteinExistence type="predicted"/>
<name>A0A8S5NEU1_9CAUD</name>
<accession>A0A8S5NEU1</accession>
<reference evidence="2" key="1">
    <citation type="journal article" date="2021" name="Proc. Natl. Acad. Sci. U.S.A.">
        <title>A Catalog of Tens of Thousands of Viruses from Human Metagenomes Reveals Hidden Associations with Chronic Diseases.</title>
        <authorList>
            <person name="Tisza M.J."/>
            <person name="Buck C.B."/>
        </authorList>
    </citation>
    <scope>NUCLEOTIDE SEQUENCE</scope>
    <source>
        <strain evidence="2">CtNyC15</strain>
    </source>
</reference>
<feature type="compositionally biased region" description="Low complexity" evidence="1">
    <location>
        <begin position="67"/>
        <end position="83"/>
    </location>
</feature>